<dbReference type="EMBL" id="JABSTR010000011">
    <property type="protein sequence ID" value="KAH9382570.1"/>
    <property type="molecule type" value="Genomic_DNA"/>
</dbReference>
<protein>
    <recommendedName>
        <fullName evidence="3">DDE Tnp4 domain-containing protein</fullName>
    </recommendedName>
</protein>
<dbReference type="Pfam" id="PF13359">
    <property type="entry name" value="DDE_Tnp_4"/>
    <property type="match status" value="1"/>
</dbReference>
<dbReference type="Proteomes" id="UP000821853">
    <property type="component" value="Chromosome 9"/>
</dbReference>
<organism evidence="4 5">
    <name type="scientific">Haemaphysalis longicornis</name>
    <name type="common">Bush tick</name>
    <dbReference type="NCBI Taxonomy" id="44386"/>
    <lineage>
        <taxon>Eukaryota</taxon>
        <taxon>Metazoa</taxon>
        <taxon>Ecdysozoa</taxon>
        <taxon>Arthropoda</taxon>
        <taxon>Chelicerata</taxon>
        <taxon>Arachnida</taxon>
        <taxon>Acari</taxon>
        <taxon>Parasitiformes</taxon>
        <taxon>Ixodida</taxon>
        <taxon>Ixodoidea</taxon>
        <taxon>Ixodidae</taxon>
        <taxon>Haemaphysalinae</taxon>
        <taxon>Haemaphysalis</taxon>
    </lineage>
</organism>
<name>A0A9J6H454_HAELO</name>
<comment type="cofactor">
    <cofactor evidence="1">
        <name>a divalent metal cation</name>
        <dbReference type="ChEBI" id="CHEBI:60240"/>
    </cofactor>
</comment>
<dbReference type="VEuPathDB" id="VectorBase:HLOH_043678"/>
<reference evidence="4 5" key="1">
    <citation type="journal article" date="2020" name="Cell">
        <title>Large-Scale Comparative Analyses of Tick Genomes Elucidate Their Genetic Diversity and Vector Capacities.</title>
        <authorList>
            <consortium name="Tick Genome and Microbiome Consortium (TIGMIC)"/>
            <person name="Jia N."/>
            <person name="Wang J."/>
            <person name="Shi W."/>
            <person name="Du L."/>
            <person name="Sun Y."/>
            <person name="Zhan W."/>
            <person name="Jiang J.F."/>
            <person name="Wang Q."/>
            <person name="Zhang B."/>
            <person name="Ji P."/>
            <person name="Bell-Sakyi L."/>
            <person name="Cui X.M."/>
            <person name="Yuan T.T."/>
            <person name="Jiang B.G."/>
            <person name="Yang W.F."/>
            <person name="Lam T.T."/>
            <person name="Chang Q.C."/>
            <person name="Ding S.J."/>
            <person name="Wang X.J."/>
            <person name="Zhu J.G."/>
            <person name="Ruan X.D."/>
            <person name="Zhao L."/>
            <person name="Wei J.T."/>
            <person name="Ye R.Z."/>
            <person name="Que T.C."/>
            <person name="Du C.H."/>
            <person name="Zhou Y.H."/>
            <person name="Cheng J.X."/>
            <person name="Dai P.F."/>
            <person name="Guo W.B."/>
            <person name="Han X.H."/>
            <person name="Huang E.J."/>
            <person name="Li L.F."/>
            <person name="Wei W."/>
            <person name="Gao Y.C."/>
            <person name="Liu J.Z."/>
            <person name="Shao H.Z."/>
            <person name="Wang X."/>
            <person name="Wang C.C."/>
            <person name="Yang T.C."/>
            <person name="Huo Q.B."/>
            <person name="Li W."/>
            <person name="Chen H.Y."/>
            <person name="Chen S.E."/>
            <person name="Zhou L.G."/>
            <person name="Ni X.B."/>
            <person name="Tian J.H."/>
            <person name="Sheng Y."/>
            <person name="Liu T."/>
            <person name="Pan Y.S."/>
            <person name="Xia L.Y."/>
            <person name="Li J."/>
            <person name="Zhao F."/>
            <person name="Cao W.C."/>
        </authorList>
    </citation>
    <scope>NUCLEOTIDE SEQUENCE [LARGE SCALE GENOMIC DNA]</scope>
    <source>
        <strain evidence="4">HaeL-2018</strain>
    </source>
</reference>
<comment type="caution">
    <text evidence="4">The sequence shown here is derived from an EMBL/GenBank/DDBJ whole genome shotgun (WGS) entry which is preliminary data.</text>
</comment>
<evidence type="ECO:0000256" key="2">
    <source>
        <dbReference type="ARBA" id="ARBA00022723"/>
    </source>
</evidence>
<sequence length="150" mass="16542">MEAKVVEGVNVCPLLLGDQAFPLQAHLIKPFPRPGPHGSPSQTFNYRPSSARRVVENAFGRLKSRFRMVHKCLECDIDNVNSVVRAACVLHSICEQLRDHCDTQAGSMQSAVTMKDVLSQSAQACIQCIYIVKCMKAALKHKSSNLASME</sequence>
<evidence type="ECO:0000313" key="4">
    <source>
        <dbReference type="EMBL" id="KAH9382570.1"/>
    </source>
</evidence>
<accession>A0A9J6H454</accession>
<evidence type="ECO:0000259" key="3">
    <source>
        <dbReference type="Pfam" id="PF13359"/>
    </source>
</evidence>
<proteinExistence type="predicted"/>
<evidence type="ECO:0000256" key="1">
    <source>
        <dbReference type="ARBA" id="ARBA00001968"/>
    </source>
</evidence>
<dbReference type="AlphaFoldDB" id="A0A9J6H454"/>
<gene>
    <name evidence="4" type="ORF">HPB48_011996</name>
</gene>
<feature type="domain" description="DDE Tnp4" evidence="3">
    <location>
        <begin position="14"/>
        <end position="91"/>
    </location>
</feature>
<keyword evidence="5" id="KW-1185">Reference proteome</keyword>
<dbReference type="OrthoDB" id="1681765at2759"/>
<evidence type="ECO:0000313" key="5">
    <source>
        <dbReference type="Proteomes" id="UP000821853"/>
    </source>
</evidence>
<keyword evidence="2" id="KW-0479">Metal-binding</keyword>
<dbReference type="InterPro" id="IPR027806">
    <property type="entry name" value="HARBI1_dom"/>
</dbReference>
<dbReference type="GO" id="GO:0046872">
    <property type="term" value="F:metal ion binding"/>
    <property type="evidence" value="ECO:0007669"/>
    <property type="project" value="UniProtKB-KW"/>
</dbReference>
<dbReference type="OMA" id="CCILNIV"/>